<evidence type="ECO:0000256" key="1">
    <source>
        <dbReference type="SAM" id="SignalP"/>
    </source>
</evidence>
<dbReference type="InterPro" id="IPR007921">
    <property type="entry name" value="CHAP_dom"/>
</dbReference>
<evidence type="ECO:0000313" key="4">
    <source>
        <dbReference type="Proteomes" id="UP000471147"/>
    </source>
</evidence>
<dbReference type="InterPro" id="IPR038765">
    <property type="entry name" value="Papain-like_cys_pep_sf"/>
</dbReference>
<dbReference type="Proteomes" id="UP000471147">
    <property type="component" value="Unassembled WGS sequence"/>
</dbReference>
<reference evidence="3 4" key="1">
    <citation type="submission" date="2019-01" db="EMBL/GenBank/DDBJ databases">
        <title>Sphingorhabdus lacus sp.nov., isolated from an oligotrophic freshwater lake.</title>
        <authorList>
            <person name="Park M."/>
        </authorList>
    </citation>
    <scope>NUCLEOTIDE SEQUENCE [LARGE SCALE GENOMIC DNA]</scope>
    <source>
        <strain evidence="3 4">IMCC26285</strain>
    </source>
</reference>
<feature type="domain" description="Peptidase C51" evidence="2">
    <location>
        <begin position="1"/>
        <end position="124"/>
    </location>
</feature>
<dbReference type="SUPFAM" id="SSF54001">
    <property type="entry name" value="Cysteine proteinases"/>
    <property type="match status" value="1"/>
</dbReference>
<gene>
    <name evidence="3" type="ORF">EUU23_12915</name>
</gene>
<name>A0A6I4M371_9SPHN</name>
<dbReference type="AlphaFoldDB" id="A0A6I4M371"/>
<feature type="chain" id="PRO_5026322217" evidence="1">
    <location>
        <begin position="18"/>
        <end position="239"/>
    </location>
</feature>
<sequence>MKAAFLTLLLLASPAFALNEGLQCVPYARALSGVTIYGDAHSWWGQAEGKYARGNTPEVGAVLAFPPHGNMRLGHVAAVRRIVDDRTIVISHANWSTIGGVRGHIEEDVRAVDVSEANDWSRVRVWYTPNEALGSTEWPVHGFIYPKQRRSDSEARKAVALLLKDRVIPALPAATPVRLAEATKPVIKSALVKTGFGLSGDLLKDIDRKAAKETQASPTPTKPVRLASVEKLIARLPKS</sequence>
<proteinExistence type="predicted"/>
<comment type="caution">
    <text evidence="3">The sequence shown here is derived from an EMBL/GenBank/DDBJ whole genome shotgun (WGS) entry which is preliminary data.</text>
</comment>
<feature type="signal peptide" evidence="1">
    <location>
        <begin position="1"/>
        <end position="17"/>
    </location>
</feature>
<keyword evidence="4" id="KW-1185">Reference proteome</keyword>
<keyword evidence="1" id="KW-0732">Signal</keyword>
<protein>
    <submittedName>
        <fullName evidence="3">CHAP domain-containing protein</fullName>
    </submittedName>
</protein>
<dbReference type="Pfam" id="PF05257">
    <property type="entry name" value="CHAP"/>
    <property type="match status" value="1"/>
</dbReference>
<dbReference type="OrthoDB" id="7279151at2"/>
<dbReference type="EMBL" id="SDWJ01000002">
    <property type="protein sequence ID" value="MVZ98596.1"/>
    <property type="molecule type" value="Genomic_DNA"/>
</dbReference>
<evidence type="ECO:0000259" key="2">
    <source>
        <dbReference type="PROSITE" id="PS50911"/>
    </source>
</evidence>
<accession>A0A6I4M371</accession>
<evidence type="ECO:0000313" key="3">
    <source>
        <dbReference type="EMBL" id="MVZ98596.1"/>
    </source>
</evidence>
<dbReference type="Gene3D" id="3.90.1720.10">
    <property type="entry name" value="endopeptidase domain like (from Nostoc punctiforme)"/>
    <property type="match status" value="1"/>
</dbReference>
<organism evidence="3 4">
    <name type="scientific">Sphingorhabdus profundilacus</name>
    <dbReference type="NCBI Taxonomy" id="2509718"/>
    <lineage>
        <taxon>Bacteria</taxon>
        <taxon>Pseudomonadati</taxon>
        <taxon>Pseudomonadota</taxon>
        <taxon>Alphaproteobacteria</taxon>
        <taxon>Sphingomonadales</taxon>
        <taxon>Sphingomonadaceae</taxon>
        <taxon>Sphingorhabdus</taxon>
    </lineage>
</organism>
<dbReference type="PROSITE" id="PS50911">
    <property type="entry name" value="CHAP"/>
    <property type="match status" value="1"/>
</dbReference>